<dbReference type="EMBL" id="FMWP01000014">
    <property type="protein sequence ID" value="SCZ90916.1"/>
    <property type="molecule type" value="Genomic_DNA"/>
</dbReference>
<protein>
    <submittedName>
        <fullName evidence="1">BZ3500_MvSof-1268-A1-R1_Chr1-3g02379 protein</fullName>
    </submittedName>
</protein>
<name>A0A2X0KIW7_9BASI</name>
<gene>
    <name evidence="1" type="ORF">BZ3500_MVSOF-1268-A1-R1_CHR1-3G02379</name>
</gene>
<evidence type="ECO:0000313" key="2">
    <source>
        <dbReference type="Proteomes" id="UP000249723"/>
    </source>
</evidence>
<proteinExistence type="predicted"/>
<keyword evidence="2" id="KW-1185">Reference proteome</keyword>
<organism evidence="1 2">
    <name type="scientific">Microbotryum saponariae</name>
    <dbReference type="NCBI Taxonomy" id="289078"/>
    <lineage>
        <taxon>Eukaryota</taxon>
        <taxon>Fungi</taxon>
        <taxon>Dikarya</taxon>
        <taxon>Basidiomycota</taxon>
        <taxon>Pucciniomycotina</taxon>
        <taxon>Microbotryomycetes</taxon>
        <taxon>Microbotryales</taxon>
        <taxon>Microbotryaceae</taxon>
        <taxon>Microbotryum</taxon>
    </lineage>
</organism>
<accession>A0A2X0KIW7</accession>
<reference evidence="2" key="1">
    <citation type="submission" date="2016-10" db="EMBL/GenBank/DDBJ databases">
        <authorList>
            <person name="Jeantristanb JTB J.-T."/>
            <person name="Ricardo R."/>
        </authorList>
    </citation>
    <scope>NUCLEOTIDE SEQUENCE [LARGE SCALE GENOMIC DNA]</scope>
</reference>
<evidence type="ECO:0000313" key="1">
    <source>
        <dbReference type="EMBL" id="SCZ90916.1"/>
    </source>
</evidence>
<sequence>MTETAPGPYDVNTREICRPKTRFSSFTRDTHSVYSALREGFEYMQPEVVSYARYTRSLLSSSGREGQGSPLDVQISILAYLAKI</sequence>
<dbReference type="Proteomes" id="UP000249723">
    <property type="component" value="Unassembled WGS sequence"/>
</dbReference>
<dbReference type="AlphaFoldDB" id="A0A2X0KIW7"/>